<evidence type="ECO:0000256" key="5">
    <source>
        <dbReference type="SAM" id="SignalP"/>
    </source>
</evidence>
<feature type="binding site" evidence="3">
    <location>
        <position position="62"/>
    </location>
    <ligand>
        <name>Cu cation</name>
        <dbReference type="ChEBI" id="CHEBI:23378"/>
    </ligand>
</feature>
<feature type="signal peptide" evidence="5">
    <location>
        <begin position="1"/>
        <end position="20"/>
    </location>
</feature>
<reference evidence="7 8" key="1">
    <citation type="submission" date="2015-01" db="EMBL/GenBank/DDBJ databases">
        <authorList>
            <person name="MANFREDI Pablo"/>
        </authorList>
    </citation>
    <scope>NUCLEOTIDE SEQUENCE [LARGE SCALE GENOMIC DNA]</scope>
    <source>
        <strain evidence="7 8">Ccy74</strain>
    </source>
</reference>
<dbReference type="PANTHER" id="PTHR12151">
    <property type="entry name" value="ELECTRON TRANSPORT PROTIN SCO1/SENC FAMILY MEMBER"/>
    <property type="match status" value="1"/>
</dbReference>
<dbReference type="Proteomes" id="UP000038083">
    <property type="component" value="Unassembled WGS sequence"/>
</dbReference>
<feature type="domain" description="Thioredoxin" evidence="6">
    <location>
        <begin position="24"/>
        <end position="190"/>
    </location>
</feature>
<dbReference type="GO" id="GO:0046872">
    <property type="term" value="F:metal ion binding"/>
    <property type="evidence" value="ECO:0007669"/>
    <property type="project" value="UniProtKB-KW"/>
</dbReference>
<feature type="chain" id="PRO_5009757799" evidence="5">
    <location>
        <begin position="21"/>
        <end position="199"/>
    </location>
</feature>
<sequence length="199" mass="22218">MRKKYILFVLFITLFSVGCSDSKLVTIGKAPKFSFTNQNNQTISNKDYEGKVYVVDFFFTTCPTICPIMTSSMVKVQNAFEGKNIGFASFSINPENDTPEVLREYAQQHGITSPNWHLLTGDEEAIYDLANNGFNLHAQNNAKGIDGFEHSGLFALIDQKGNIVSRKDANGNPIIYYDGLEDSQIEMLIEDIKLLIGTP</sequence>
<proteinExistence type="inferred from homology"/>
<evidence type="ECO:0000256" key="2">
    <source>
        <dbReference type="ARBA" id="ARBA00023008"/>
    </source>
</evidence>
<dbReference type="OrthoDB" id="9811998at2"/>
<dbReference type="Gene3D" id="3.40.30.10">
    <property type="entry name" value="Glutaredoxin"/>
    <property type="match status" value="1"/>
</dbReference>
<feature type="binding site" evidence="3">
    <location>
        <position position="66"/>
    </location>
    <ligand>
        <name>Cu cation</name>
        <dbReference type="ChEBI" id="CHEBI:23378"/>
    </ligand>
</feature>
<dbReference type="PANTHER" id="PTHR12151:SF25">
    <property type="entry name" value="LINALOOL DEHYDRATASE_ISOMERASE DOMAIN-CONTAINING PROTEIN"/>
    <property type="match status" value="1"/>
</dbReference>
<comment type="similarity">
    <text evidence="1">Belongs to the SCO1/2 family.</text>
</comment>
<dbReference type="SUPFAM" id="SSF52833">
    <property type="entry name" value="Thioredoxin-like"/>
    <property type="match status" value="1"/>
</dbReference>
<organism evidence="7 8">
    <name type="scientific">Capnocytophaga cynodegmi</name>
    <dbReference type="NCBI Taxonomy" id="28189"/>
    <lineage>
        <taxon>Bacteria</taxon>
        <taxon>Pseudomonadati</taxon>
        <taxon>Bacteroidota</taxon>
        <taxon>Flavobacteriia</taxon>
        <taxon>Flavobacteriales</taxon>
        <taxon>Flavobacteriaceae</taxon>
        <taxon>Capnocytophaga</taxon>
    </lineage>
</organism>
<evidence type="ECO:0000259" key="6">
    <source>
        <dbReference type="PROSITE" id="PS51352"/>
    </source>
</evidence>
<dbReference type="InterPro" id="IPR036249">
    <property type="entry name" value="Thioredoxin-like_sf"/>
</dbReference>
<name>A0A0B7HIK7_9FLAO</name>
<dbReference type="PROSITE" id="PS51257">
    <property type="entry name" value="PROKAR_LIPOPROTEIN"/>
    <property type="match status" value="1"/>
</dbReference>
<evidence type="ECO:0000256" key="1">
    <source>
        <dbReference type="ARBA" id="ARBA00010996"/>
    </source>
</evidence>
<feature type="disulfide bond" description="Redox-active" evidence="4">
    <location>
        <begin position="62"/>
        <end position="66"/>
    </location>
</feature>
<dbReference type="RefSeq" id="WP_018279794.1">
    <property type="nucleotide sequence ID" value="NZ_CDOF01000033.1"/>
</dbReference>
<dbReference type="Pfam" id="PF02630">
    <property type="entry name" value="SCO1-SenC"/>
    <property type="match status" value="1"/>
</dbReference>
<protein>
    <submittedName>
        <fullName evidence="7">BsSco</fullName>
    </submittedName>
</protein>
<evidence type="ECO:0000313" key="7">
    <source>
        <dbReference type="EMBL" id="CEN38975.1"/>
    </source>
</evidence>
<keyword evidence="4" id="KW-1015">Disulfide bond</keyword>
<dbReference type="PROSITE" id="PS51352">
    <property type="entry name" value="THIOREDOXIN_2"/>
    <property type="match status" value="1"/>
</dbReference>
<dbReference type="InterPro" id="IPR013766">
    <property type="entry name" value="Thioredoxin_domain"/>
</dbReference>
<dbReference type="CDD" id="cd02968">
    <property type="entry name" value="SCO"/>
    <property type="match status" value="1"/>
</dbReference>
<feature type="binding site" evidence="3">
    <location>
        <position position="150"/>
    </location>
    <ligand>
        <name>Cu cation</name>
        <dbReference type="ChEBI" id="CHEBI:23378"/>
    </ligand>
</feature>
<keyword evidence="5" id="KW-0732">Signal</keyword>
<gene>
    <name evidence="7" type="ORF">CCYN74_300009</name>
</gene>
<evidence type="ECO:0000256" key="3">
    <source>
        <dbReference type="PIRSR" id="PIRSR603782-1"/>
    </source>
</evidence>
<dbReference type="EMBL" id="CDOG01000024">
    <property type="protein sequence ID" value="CEN38975.1"/>
    <property type="molecule type" value="Genomic_DNA"/>
</dbReference>
<keyword evidence="3" id="KW-0479">Metal-binding</keyword>
<accession>A0A0B7HIK7</accession>
<evidence type="ECO:0000313" key="8">
    <source>
        <dbReference type="Proteomes" id="UP000038083"/>
    </source>
</evidence>
<dbReference type="AlphaFoldDB" id="A0A0B7HIK7"/>
<keyword evidence="2 3" id="KW-0186">Copper</keyword>
<evidence type="ECO:0000256" key="4">
    <source>
        <dbReference type="PIRSR" id="PIRSR603782-2"/>
    </source>
</evidence>
<dbReference type="InterPro" id="IPR003782">
    <property type="entry name" value="SCO1/SenC"/>
</dbReference>